<dbReference type="Proteomes" id="UP001139035">
    <property type="component" value="Unassembled WGS sequence"/>
</dbReference>
<name>A0A9X1T622_9HYPH</name>
<dbReference type="EMBL" id="JAJUWU010000016">
    <property type="protein sequence ID" value="MCE7029439.1"/>
    <property type="molecule type" value="Genomic_DNA"/>
</dbReference>
<sequence length="90" mass="9311">MLPTPRSSVALPTSLGEALGALSDHGPGGGPFAAGDRLDGHRDPASPVGREAKPPDLPRSARRDVVPVEADVADMGRRHADDLQPTDEIA</sequence>
<evidence type="ECO:0000256" key="1">
    <source>
        <dbReference type="SAM" id="MobiDB-lite"/>
    </source>
</evidence>
<dbReference type="AlphaFoldDB" id="A0A9X1T622"/>
<organism evidence="2 3">
    <name type="scientific">Jiella avicenniae</name>
    <dbReference type="NCBI Taxonomy" id="2907202"/>
    <lineage>
        <taxon>Bacteria</taxon>
        <taxon>Pseudomonadati</taxon>
        <taxon>Pseudomonadota</taxon>
        <taxon>Alphaproteobacteria</taxon>
        <taxon>Hyphomicrobiales</taxon>
        <taxon>Aurantimonadaceae</taxon>
        <taxon>Jiella</taxon>
    </lineage>
</organism>
<proteinExistence type="predicted"/>
<feature type="compositionally biased region" description="Basic and acidic residues" evidence="1">
    <location>
        <begin position="36"/>
        <end position="66"/>
    </location>
</feature>
<evidence type="ECO:0000313" key="2">
    <source>
        <dbReference type="EMBL" id="MCE7029439.1"/>
    </source>
</evidence>
<evidence type="ECO:0000313" key="3">
    <source>
        <dbReference type="Proteomes" id="UP001139035"/>
    </source>
</evidence>
<accession>A0A9X1T622</accession>
<dbReference type="RefSeq" id="WP_233720433.1">
    <property type="nucleotide sequence ID" value="NZ_JAJUWU010000016.1"/>
</dbReference>
<keyword evidence="3" id="KW-1185">Reference proteome</keyword>
<reference evidence="2" key="1">
    <citation type="submission" date="2022-01" db="EMBL/GenBank/DDBJ databases">
        <title>Jiella avicenniae sp. nov., a novel endophytic bacterium isolated from bark of Avicennia marina.</title>
        <authorList>
            <person name="Tuo L."/>
        </authorList>
    </citation>
    <scope>NUCLEOTIDE SEQUENCE</scope>
    <source>
        <strain evidence="2">CBK1P-4</strain>
    </source>
</reference>
<comment type="caution">
    <text evidence="2">The sequence shown here is derived from an EMBL/GenBank/DDBJ whole genome shotgun (WGS) entry which is preliminary data.</text>
</comment>
<gene>
    <name evidence="2" type="ORF">LZD57_15720</name>
</gene>
<feature type="region of interest" description="Disordered" evidence="1">
    <location>
        <begin position="20"/>
        <end position="90"/>
    </location>
</feature>
<protein>
    <submittedName>
        <fullName evidence="2">Uncharacterized protein</fullName>
    </submittedName>
</protein>